<sequence>MSPAPHTTKTATALVLALLLTACGGGEPEQAADASDAAAADAQDSPPEGTSEAAVELVDPMDLAPDDLCQVLSEETSTELLGPPEDRAGSQESDAGIPDPEDVESFGGLSMTCITVATSIGPPPRSHSITYRLEINEGLYREDTSAPAEEDADPSVEIGDYAVVEVDPEGTDVDLQVVQGQVGVSIDYSATEVVDYEGVPYVDEEEMVARALRAAEEILAATGA</sequence>
<name>A0A7X6MJ00_9ACTN</name>
<feature type="region of interest" description="Disordered" evidence="1">
    <location>
        <begin position="26"/>
        <end position="98"/>
    </location>
</feature>
<dbReference type="AlphaFoldDB" id="A0A7X6MJ00"/>
<keyword evidence="3" id="KW-1185">Reference proteome</keyword>
<evidence type="ECO:0000256" key="1">
    <source>
        <dbReference type="SAM" id="MobiDB-lite"/>
    </source>
</evidence>
<accession>A0A7X6MJ00</accession>
<gene>
    <name evidence="2" type="ORF">HGB44_28760</name>
</gene>
<dbReference type="Proteomes" id="UP000553209">
    <property type="component" value="Unassembled WGS sequence"/>
</dbReference>
<evidence type="ECO:0000313" key="2">
    <source>
        <dbReference type="EMBL" id="NKZ01628.1"/>
    </source>
</evidence>
<dbReference type="EMBL" id="JAAXPG010000040">
    <property type="protein sequence ID" value="NKZ01628.1"/>
    <property type="molecule type" value="Genomic_DNA"/>
</dbReference>
<organism evidence="2 3">
    <name type="scientific">Nocardiopsis alborubida</name>
    <dbReference type="NCBI Taxonomy" id="146802"/>
    <lineage>
        <taxon>Bacteria</taxon>
        <taxon>Bacillati</taxon>
        <taxon>Actinomycetota</taxon>
        <taxon>Actinomycetes</taxon>
        <taxon>Streptosporangiales</taxon>
        <taxon>Nocardiopsidaceae</taxon>
        <taxon>Nocardiopsis</taxon>
    </lineage>
</organism>
<dbReference type="RefSeq" id="WP_061079676.1">
    <property type="nucleotide sequence ID" value="NZ_JAAXPG010000040.1"/>
</dbReference>
<proteinExistence type="predicted"/>
<feature type="compositionally biased region" description="Low complexity" evidence="1">
    <location>
        <begin position="31"/>
        <end position="45"/>
    </location>
</feature>
<protein>
    <recommendedName>
        <fullName evidence="4">DUF3558 domain-containing protein</fullName>
    </recommendedName>
</protein>
<evidence type="ECO:0008006" key="4">
    <source>
        <dbReference type="Google" id="ProtNLM"/>
    </source>
</evidence>
<comment type="caution">
    <text evidence="2">The sequence shown here is derived from an EMBL/GenBank/DDBJ whole genome shotgun (WGS) entry which is preliminary data.</text>
</comment>
<reference evidence="2 3" key="1">
    <citation type="submission" date="2020-04" db="EMBL/GenBank/DDBJ databases">
        <title>MicrobeNet Type strains.</title>
        <authorList>
            <person name="Nicholson A.C."/>
        </authorList>
    </citation>
    <scope>NUCLEOTIDE SEQUENCE [LARGE SCALE GENOMIC DNA]</scope>
    <source>
        <strain evidence="2 3">ATCC 23612</strain>
    </source>
</reference>
<evidence type="ECO:0000313" key="3">
    <source>
        <dbReference type="Proteomes" id="UP000553209"/>
    </source>
</evidence>